<dbReference type="GO" id="GO:0043122">
    <property type="term" value="P:regulation of canonical NF-kappaB signal transduction"/>
    <property type="evidence" value="ECO:0007669"/>
    <property type="project" value="TreeGrafter"/>
</dbReference>
<feature type="domain" description="MATH" evidence="1">
    <location>
        <begin position="1"/>
        <end position="110"/>
    </location>
</feature>
<dbReference type="InterPro" id="IPR002083">
    <property type="entry name" value="MATH/TRAF_dom"/>
</dbReference>
<dbReference type="EMBL" id="BLXT01004926">
    <property type="protein sequence ID" value="GFO18009.1"/>
    <property type="molecule type" value="Genomic_DNA"/>
</dbReference>
<dbReference type="InterPro" id="IPR049342">
    <property type="entry name" value="TRAF1-6_MATH_dom"/>
</dbReference>
<dbReference type="Proteomes" id="UP000735302">
    <property type="component" value="Unassembled WGS sequence"/>
</dbReference>
<dbReference type="InterPro" id="IPR008974">
    <property type="entry name" value="TRAF-like"/>
</dbReference>
<comment type="caution">
    <text evidence="2">The sequence shown here is derived from an EMBL/GenBank/DDBJ whole genome shotgun (WGS) entry which is preliminary data.</text>
</comment>
<keyword evidence="2" id="KW-0675">Receptor</keyword>
<evidence type="ECO:0000259" key="1">
    <source>
        <dbReference type="PROSITE" id="PS50144"/>
    </source>
</evidence>
<dbReference type="AlphaFoldDB" id="A0AAV4BGM2"/>
<evidence type="ECO:0000313" key="2">
    <source>
        <dbReference type="EMBL" id="GFO18009.1"/>
    </source>
</evidence>
<gene>
    <name evidence="2" type="ORF">PoB_004451400</name>
</gene>
<dbReference type="GO" id="GO:0005164">
    <property type="term" value="F:tumor necrosis factor receptor binding"/>
    <property type="evidence" value="ECO:0007669"/>
    <property type="project" value="TreeGrafter"/>
</dbReference>
<dbReference type="GO" id="GO:0009898">
    <property type="term" value="C:cytoplasmic side of plasma membrane"/>
    <property type="evidence" value="ECO:0007669"/>
    <property type="project" value="TreeGrafter"/>
</dbReference>
<proteinExistence type="predicted"/>
<keyword evidence="3" id="KW-1185">Reference proteome</keyword>
<organism evidence="2 3">
    <name type="scientific">Plakobranchus ocellatus</name>
    <dbReference type="NCBI Taxonomy" id="259542"/>
    <lineage>
        <taxon>Eukaryota</taxon>
        <taxon>Metazoa</taxon>
        <taxon>Spiralia</taxon>
        <taxon>Lophotrochozoa</taxon>
        <taxon>Mollusca</taxon>
        <taxon>Gastropoda</taxon>
        <taxon>Heterobranchia</taxon>
        <taxon>Euthyneura</taxon>
        <taxon>Panpulmonata</taxon>
        <taxon>Sacoglossa</taxon>
        <taxon>Placobranchoidea</taxon>
        <taxon>Plakobranchidae</taxon>
        <taxon>Plakobranchus</taxon>
    </lineage>
</organism>
<name>A0AAV4BGM2_9GAST</name>
<dbReference type="SUPFAM" id="SSF49599">
    <property type="entry name" value="TRAF domain-like"/>
    <property type="match status" value="1"/>
</dbReference>
<protein>
    <submittedName>
        <fullName evidence="2">Tnf receptor-associated factor 3</fullName>
    </submittedName>
</protein>
<dbReference type="Gene3D" id="2.60.210.10">
    <property type="entry name" value="Apoptosis, Tumor Necrosis Factor Receptor Associated Protein 2, Chain A"/>
    <property type="match status" value="1"/>
</dbReference>
<dbReference type="PANTHER" id="PTHR10131:SF153">
    <property type="entry name" value="RING-TYPE DOMAIN-CONTAINING PROTEIN"/>
    <property type="match status" value="1"/>
</dbReference>
<dbReference type="Pfam" id="PF21355">
    <property type="entry name" value="TRAF-mep_MATH"/>
    <property type="match status" value="1"/>
</dbReference>
<dbReference type="PANTHER" id="PTHR10131">
    <property type="entry name" value="TNF RECEPTOR ASSOCIATED FACTOR"/>
    <property type="match status" value="1"/>
</dbReference>
<accession>A0AAV4BGM2</accession>
<reference evidence="2 3" key="1">
    <citation type="journal article" date="2021" name="Elife">
        <title>Chloroplast acquisition without the gene transfer in kleptoplastic sea slugs, Plakobranchus ocellatus.</title>
        <authorList>
            <person name="Maeda T."/>
            <person name="Takahashi S."/>
            <person name="Yoshida T."/>
            <person name="Shimamura S."/>
            <person name="Takaki Y."/>
            <person name="Nagai Y."/>
            <person name="Toyoda A."/>
            <person name="Suzuki Y."/>
            <person name="Arimoto A."/>
            <person name="Ishii H."/>
            <person name="Satoh N."/>
            <person name="Nishiyama T."/>
            <person name="Hasebe M."/>
            <person name="Maruyama T."/>
            <person name="Minagawa J."/>
            <person name="Obokata J."/>
            <person name="Shigenobu S."/>
        </authorList>
    </citation>
    <scope>NUCLEOTIDE SEQUENCE [LARGE SCALE GENOMIC DNA]</scope>
</reference>
<evidence type="ECO:0000313" key="3">
    <source>
        <dbReference type="Proteomes" id="UP000735302"/>
    </source>
</evidence>
<sequence length="118" mass="13350">MCARVYLNGDGIGRGTHMSLYFVVMKGEYDALLPWPFQRRVSLILLDQSAARRHLKDEFLPDPTSTSFKRPENAEMNVASGCPLFVAHAVLDNADNNYIKDDTLFIKLVVDMSNMQLI</sequence>
<dbReference type="PROSITE" id="PS50144">
    <property type="entry name" value="MATH"/>
    <property type="match status" value="1"/>
</dbReference>